<dbReference type="AlphaFoldDB" id="A0A2U3KYK7"/>
<evidence type="ECO:0000256" key="1">
    <source>
        <dbReference type="SAM" id="MobiDB-lite"/>
    </source>
</evidence>
<gene>
    <name evidence="2" type="ORF">SBA1_550110</name>
</gene>
<protein>
    <submittedName>
        <fullName evidence="2">Uncharacterized protein</fullName>
    </submittedName>
</protein>
<feature type="compositionally biased region" description="Basic and acidic residues" evidence="1">
    <location>
        <begin position="158"/>
        <end position="169"/>
    </location>
</feature>
<name>A0A2U3KYK7_9BACT</name>
<sequence>MNTTDLHNPVYISTLLRDTATKVLNGTLTLEEAIKVSELPQEWIEAKINDETFEPPKPERKKKTVLDELREKPPVPRDVLTAEEKQLKNGFIDKLQKRRLFHVHVQCLREAAREVQAGWLTERAACEKYDVTEEDLQARIKDPNYTPERPLPPGHKLSAHDQEQEDKKKGGILSRIGF</sequence>
<feature type="region of interest" description="Disordered" evidence="1">
    <location>
        <begin position="137"/>
        <end position="178"/>
    </location>
</feature>
<evidence type="ECO:0000313" key="3">
    <source>
        <dbReference type="Proteomes" id="UP000238701"/>
    </source>
</evidence>
<proteinExistence type="predicted"/>
<reference evidence="3" key="1">
    <citation type="submission" date="2018-02" db="EMBL/GenBank/DDBJ databases">
        <authorList>
            <person name="Hausmann B."/>
        </authorList>
    </citation>
    <scope>NUCLEOTIDE SEQUENCE [LARGE SCALE GENOMIC DNA]</scope>
    <source>
        <strain evidence="3">Peat soil MAG SbA1</strain>
    </source>
</reference>
<organism evidence="2 3">
    <name type="scientific">Candidatus Sulfotelmatobacter kueseliae</name>
    <dbReference type="NCBI Taxonomy" id="2042962"/>
    <lineage>
        <taxon>Bacteria</taxon>
        <taxon>Pseudomonadati</taxon>
        <taxon>Acidobacteriota</taxon>
        <taxon>Terriglobia</taxon>
        <taxon>Terriglobales</taxon>
        <taxon>Candidatus Korobacteraceae</taxon>
        <taxon>Candidatus Sulfotelmatobacter</taxon>
    </lineage>
</organism>
<dbReference type="Proteomes" id="UP000238701">
    <property type="component" value="Unassembled WGS sequence"/>
</dbReference>
<dbReference type="EMBL" id="OMOD01000150">
    <property type="protein sequence ID" value="SPF44745.1"/>
    <property type="molecule type" value="Genomic_DNA"/>
</dbReference>
<evidence type="ECO:0000313" key="2">
    <source>
        <dbReference type="EMBL" id="SPF44745.1"/>
    </source>
</evidence>
<accession>A0A2U3KYK7</accession>